<accession>A0A9Q1QLF3</accession>
<dbReference type="EMBL" id="JAKOGI010000068">
    <property type="protein sequence ID" value="KAJ8445906.1"/>
    <property type="molecule type" value="Genomic_DNA"/>
</dbReference>
<reference evidence="2" key="1">
    <citation type="submission" date="2022-04" db="EMBL/GenBank/DDBJ databases">
        <title>Carnegiea gigantea Genome sequencing and assembly v2.</title>
        <authorList>
            <person name="Copetti D."/>
            <person name="Sanderson M.J."/>
            <person name="Burquez A."/>
            <person name="Wojciechowski M.F."/>
        </authorList>
    </citation>
    <scope>NUCLEOTIDE SEQUENCE</scope>
    <source>
        <strain evidence="2">SGP5-SGP5p</strain>
        <tissue evidence="2">Aerial part</tissue>
    </source>
</reference>
<gene>
    <name evidence="2" type="ORF">Cgig2_009835</name>
</gene>
<dbReference type="AlphaFoldDB" id="A0A9Q1QLF3"/>
<keyword evidence="3" id="KW-1185">Reference proteome</keyword>
<proteinExistence type="predicted"/>
<feature type="compositionally biased region" description="Acidic residues" evidence="1">
    <location>
        <begin position="191"/>
        <end position="214"/>
    </location>
</feature>
<dbReference type="Proteomes" id="UP001153076">
    <property type="component" value="Unassembled WGS sequence"/>
</dbReference>
<sequence>MDVNATVAGEGGGEGDSYVCFIGGMLVESGDGKVTYEGGSRKCMVVREGMGAEGLLKMVREMTGSDMSKEKLWYSLKYDREILVAVEGGNDMQVIFKGSDKHGYMYVAGNVGLVRRPHARAAVCESRVRDIGDCKQIAKSGGKCNDGEEVGEERGNNEAGVKRNCRSLGVKGGELLASMLRLGGDMIEMSNDDEISVASEDADDEEATKEDDAGDERAAEKQCGDGKKERVC</sequence>
<feature type="compositionally biased region" description="Basic and acidic residues" evidence="1">
    <location>
        <begin position="215"/>
        <end position="232"/>
    </location>
</feature>
<evidence type="ECO:0000256" key="1">
    <source>
        <dbReference type="SAM" id="MobiDB-lite"/>
    </source>
</evidence>
<organism evidence="2 3">
    <name type="scientific">Carnegiea gigantea</name>
    <dbReference type="NCBI Taxonomy" id="171969"/>
    <lineage>
        <taxon>Eukaryota</taxon>
        <taxon>Viridiplantae</taxon>
        <taxon>Streptophyta</taxon>
        <taxon>Embryophyta</taxon>
        <taxon>Tracheophyta</taxon>
        <taxon>Spermatophyta</taxon>
        <taxon>Magnoliopsida</taxon>
        <taxon>eudicotyledons</taxon>
        <taxon>Gunneridae</taxon>
        <taxon>Pentapetalae</taxon>
        <taxon>Caryophyllales</taxon>
        <taxon>Cactineae</taxon>
        <taxon>Cactaceae</taxon>
        <taxon>Cactoideae</taxon>
        <taxon>Echinocereeae</taxon>
        <taxon>Carnegiea</taxon>
    </lineage>
</organism>
<protein>
    <submittedName>
        <fullName evidence="2">Uncharacterized protein</fullName>
    </submittedName>
</protein>
<comment type="caution">
    <text evidence="2">The sequence shown here is derived from an EMBL/GenBank/DDBJ whole genome shotgun (WGS) entry which is preliminary data.</text>
</comment>
<evidence type="ECO:0000313" key="2">
    <source>
        <dbReference type="EMBL" id="KAJ8445906.1"/>
    </source>
</evidence>
<evidence type="ECO:0000313" key="3">
    <source>
        <dbReference type="Proteomes" id="UP001153076"/>
    </source>
</evidence>
<feature type="region of interest" description="Disordered" evidence="1">
    <location>
        <begin position="191"/>
        <end position="232"/>
    </location>
</feature>
<name>A0A9Q1QLF3_9CARY</name>